<reference evidence="7 8" key="1">
    <citation type="journal article" date="2023" name="Plants (Basel)">
        <title>Bridging the Gap: Combining Genomics and Transcriptomics Approaches to Understand Stylosanthes scabra, an Orphan Legume from the Brazilian Caatinga.</title>
        <authorList>
            <person name="Ferreira-Neto J.R.C."/>
            <person name="da Silva M.D."/>
            <person name="Binneck E."/>
            <person name="de Melo N.F."/>
            <person name="da Silva R.H."/>
            <person name="de Melo A.L.T.M."/>
            <person name="Pandolfi V."/>
            <person name="Bustamante F.O."/>
            <person name="Brasileiro-Vidal A.C."/>
            <person name="Benko-Iseppon A.M."/>
        </authorList>
    </citation>
    <scope>NUCLEOTIDE SEQUENCE [LARGE SCALE GENOMIC DNA]</scope>
    <source>
        <tissue evidence="7">Leaves</tissue>
    </source>
</reference>
<evidence type="ECO:0000256" key="2">
    <source>
        <dbReference type="ARBA" id="ARBA00023015"/>
    </source>
</evidence>
<dbReference type="Gene3D" id="2.40.330.10">
    <property type="entry name" value="DNA-binding pseudobarrel domain"/>
    <property type="match status" value="1"/>
</dbReference>
<dbReference type="SUPFAM" id="SSF101936">
    <property type="entry name" value="DNA-binding pseudobarrel domain"/>
    <property type="match status" value="1"/>
</dbReference>
<keyword evidence="3" id="KW-0238">DNA-binding</keyword>
<comment type="subcellular location">
    <subcellularLocation>
        <location evidence="1">Nucleus</location>
    </subcellularLocation>
</comment>
<evidence type="ECO:0000256" key="1">
    <source>
        <dbReference type="ARBA" id="ARBA00004123"/>
    </source>
</evidence>
<keyword evidence="2" id="KW-0805">Transcription regulation</keyword>
<dbReference type="InterPro" id="IPR015300">
    <property type="entry name" value="DNA-bd_pseudobarrel_sf"/>
</dbReference>
<evidence type="ECO:0008006" key="9">
    <source>
        <dbReference type="Google" id="ProtNLM"/>
    </source>
</evidence>
<proteinExistence type="predicted"/>
<evidence type="ECO:0000256" key="6">
    <source>
        <dbReference type="SAM" id="MobiDB-lite"/>
    </source>
</evidence>
<sequence length="253" mass="28965">MAKTKFNLVGFEWNWGRHSSSSGKNKLKEPPLDTDNSTVDEVPSSRKRKSANAFGYGLELEGSSESDRRTVVNRKSRMMNIKRIERGCLVQNNQHYFNNAEFEVADILLNLDTYFLERVNLEISDSNTPIDQVRVFSNSTSKKTINLGVSHIRKQRKRSVNETTFELPQNFKNVISDMELEKGGEIKVKLIQPSLEITELTLVKWSIGSVSTSYILRSNWMNVAEANKLKNDDVIQVWSFLVQEKLCMAIVKL</sequence>
<dbReference type="PANTHER" id="PTHR31541">
    <property type="entry name" value="B3 DOMAIN PLANT PROTEIN-RELATED"/>
    <property type="match status" value="1"/>
</dbReference>
<name>A0ABU6YCU4_9FABA</name>
<protein>
    <recommendedName>
        <fullName evidence="9">B3 domain-containing protein</fullName>
    </recommendedName>
</protein>
<dbReference type="Proteomes" id="UP001341840">
    <property type="component" value="Unassembled WGS sequence"/>
</dbReference>
<evidence type="ECO:0000313" key="8">
    <source>
        <dbReference type="Proteomes" id="UP001341840"/>
    </source>
</evidence>
<keyword evidence="8" id="KW-1185">Reference proteome</keyword>
<organism evidence="7 8">
    <name type="scientific">Stylosanthes scabra</name>
    <dbReference type="NCBI Taxonomy" id="79078"/>
    <lineage>
        <taxon>Eukaryota</taxon>
        <taxon>Viridiplantae</taxon>
        <taxon>Streptophyta</taxon>
        <taxon>Embryophyta</taxon>
        <taxon>Tracheophyta</taxon>
        <taxon>Spermatophyta</taxon>
        <taxon>Magnoliopsida</taxon>
        <taxon>eudicotyledons</taxon>
        <taxon>Gunneridae</taxon>
        <taxon>Pentapetalae</taxon>
        <taxon>rosids</taxon>
        <taxon>fabids</taxon>
        <taxon>Fabales</taxon>
        <taxon>Fabaceae</taxon>
        <taxon>Papilionoideae</taxon>
        <taxon>50 kb inversion clade</taxon>
        <taxon>dalbergioids sensu lato</taxon>
        <taxon>Dalbergieae</taxon>
        <taxon>Pterocarpus clade</taxon>
        <taxon>Stylosanthes</taxon>
    </lineage>
</organism>
<feature type="region of interest" description="Disordered" evidence="6">
    <location>
        <begin position="18"/>
        <end position="48"/>
    </location>
</feature>
<evidence type="ECO:0000256" key="5">
    <source>
        <dbReference type="ARBA" id="ARBA00023242"/>
    </source>
</evidence>
<evidence type="ECO:0000256" key="4">
    <source>
        <dbReference type="ARBA" id="ARBA00023163"/>
    </source>
</evidence>
<dbReference type="InterPro" id="IPR005508">
    <property type="entry name" value="At2g31720-like"/>
</dbReference>
<accession>A0ABU6YCU4</accession>
<dbReference type="PANTHER" id="PTHR31541:SF25">
    <property type="entry name" value="GAMMA-GLIADIN B"/>
    <property type="match status" value="1"/>
</dbReference>
<keyword evidence="4" id="KW-0804">Transcription</keyword>
<evidence type="ECO:0000256" key="3">
    <source>
        <dbReference type="ARBA" id="ARBA00023125"/>
    </source>
</evidence>
<keyword evidence="5" id="KW-0539">Nucleus</keyword>
<gene>
    <name evidence="7" type="ORF">PIB30_037977</name>
</gene>
<dbReference type="EMBL" id="JASCZI010241849">
    <property type="protein sequence ID" value="MED6207675.1"/>
    <property type="molecule type" value="Genomic_DNA"/>
</dbReference>
<comment type="caution">
    <text evidence="7">The sequence shown here is derived from an EMBL/GenBank/DDBJ whole genome shotgun (WGS) entry which is preliminary data.</text>
</comment>
<evidence type="ECO:0000313" key="7">
    <source>
        <dbReference type="EMBL" id="MED6207675.1"/>
    </source>
</evidence>